<feature type="signal peptide" evidence="3">
    <location>
        <begin position="1"/>
        <end position="21"/>
    </location>
</feature>
<dbReference type="EMBL" id="OW240918">
    <property type="protein sequence ID" value="CAH2307945.1"/>
    <property type="molecule type" value="Genomic_DNA"/>
</dbReference>
<dbReference type="PROSITE" id="PS00135">
    <property type="entry name" value="TRYPSIN_SER"/>
    <property type="match status" value="1"/>
</dbReference>
<dbReference type="InterPro" id="IPR018114">
    <property type="entry name" value="TRYPSIN_HIS"/>
</dbReference>
<feature type="domain" description="Peptidase S1" evidence="4">
    <location>
        <begin position="27"/>
        <end position="269"/>
    </location>
</feature>
<evidence type="ECO:0000256" key="1">
    <source>
        <dbReference type="ARBA" id="ARBA00023157"/>
    </source>
</evidence>
<evidence type="ECO:0000313" key="6">
    <source>
        <dbReference type="Proteomes" id="UP001295444"/>
    </source>
</evidence>
<dbReference type="InterPro" id="IPR043504">
    <property type="entry name" value="Peptidase_S1_PA_chymotrypsin"/>
</dbReference>
<dbReference type="GO" id="GO:0004252">
    <property type="term" value="F:serine-type endopeptidase activity"/>
    <property type="evidence" value="ECO:0007669"/>
    <property type="project" value="InterPro"/>
</dbReference>
<dbReference type="PROSITE" id="PS00134">
    <property type="entry name" value="TRYPSIN_HIS"/>
    <property type="match status" value="1"/>
</dbReference>
<dbReference type="PANTHER" id="PTHR24253:SF169">
    <property type="entry name" value="PROSTASIN"/>
    <property type="match status" value="1"/>
</dbReference>
<keyword evidence="3" id="KW-0732">Signal</keyword>
<gene>
    <name evidence="5" type="ORF">PECUL_23A046118</name>
</gene>
<dbReference type="SUPFAM" id="SSF50494">
    <property type="entry name" value="Trypsin-like serine proteases"/>
    <property type="match status" value="1"/>
</dbReference>
<dbReference type="Gene3D" id="2.40.10.10">
    <property type="entry name" value="Trypsin-like serine proteases"/>
    <property type="match status" value="2"/>
</dbReference>
<dbReference type="PANTHER" id="PTHR24253">
    <property type="entry name" value="TRANSMEMBRANE PROTEASE SERINE"/>
    <property type="match status" value="1"/>
</dbReference>
<name>A0AAD1SW73_PELCU</name>
<dbReference type="Pfam" id="PF00089">
    <property type="entry name" value="Trypsin"/>
    <property type="match status" value="1"/>
</dbReference>
<keyword evidence="2" id="KW-0720">Serine protease</keyword>
<proteinExistence type="predicted"/>
<evidence type="ECO:0000313" key="5">
    <source>
        <dbReference type="EMBL" id="CAH2307940.1"/>
    </source>
</evidence>
<organism evidence="5 6">
    <name type="scientific">Pelobates cultripes</name>
    <name type="common">Western spadefoot toad</name>
    <dbReference type="NCBI Taxonomy" id="61616"/>
    <lineage>
        <taxon>Eukaryota</taxon>
        <taxon>Metazoa</taxon>
        <taxon>Chordata</taxon>
        <taxon>Craniata</taxon>
        <taxon>Vertebrata</taxon>
        <taxon>Euteleostomi</taxon>
        <taxon>Amphibia</taxon>
        <taxon>Batrachia</taxon>
        <taxon>Anura</taxon>
        <taxon>Pelobatoidea</taxon>
        <taxon>Pelobatidae</taxon>
        <taxon>Pelobates</taxon>
    </lineage>
</organism>
<dbReference type="Proteomes" id="UP001295444">
    <property type="component" value="Chromosome 07"/>
</dbReference>
<keyword evidence="1" id="KW-1015">Disulfide bond</keyword>
<evidence type="ECO:0000256" key="2">
    <source>
        <dbReference type="RuleBase" id="RU363034"/>
    </source>
</evidence>
<keyword evidence="6" id="KW-1185">Reference proteome</keyword>
<feature type="chain" id="PRO_5042440464" evidence="3">
    <location>
        <begin position="22"/>
        <end position="325"/>
    </location>
</feature>
<dbReference type="InterPro" id="IPR001254">
    <property type="entry name" value="Trypsin_dom"/>
</dbReference>
<accession>A0AAD1SW73</accession>
<dbReference type="EMBL" id="OW240918">
    <property type="protein sequence ID" value="CAH2307944.1"/>
    <property type="molecule type" value="Genomic_DNA"/>
</dbReference>
<dbReference type="FunFam" id="2.40.10.10:FF:000039">
    <property type="entry name" value="Brain-specific serine protease 4"/>
    <property type="match status" value="1"/>
</dbReference>
<evidence type="ECO:0000259" key="4">
    <source>
        <dbReference type="PROSITE" id="PS50240"/>
    </source>
</evidence>
<dbReference type="InterPro" id="IPR001314">
    <property type="entry name" value="Peptidase_S1A"/>
</dbReference>
<dbReference type="InterPro" id="IPR009003">
    <property type="entry name" value="Peptidase_S1_PA"/>
</dbReference>
<evidence type="ECO:0000256" key="3">
    <source>
        <dbReference type="SAM" id="SignalP"/>
    </source>
</evidence>
<dbReference type="EMBL" id="OW240918">
    <property type="protein sequence ID" value="CAH2307940.1"/>
    <property type="molecule type" value="Genomic_DNA"/>
</dbReference>
<protein>
    <submittedName>
        <fullName evidence="5">Prostasin isoform X1</fullName>
    </submittedName>
</protein>
<keyword evidence="2" id="KW-0645">Protease</keyword>
<dbReference type="PRINTS" id="PR00722">
    <property type="entry name" value="CHYMOTRYPSIN"/>
</dbReference>
<dbReference type="InterPro" id="IPR033116">
    <property type="entry name" value="TRYPSIN_SER"/>
</dbReference>
<keyword evidence="2" id="KW-0378">Hydrolase</keyword>
<dbReference type="PROSITE" id="PS50240">
    <property type="entry name" value="TRYPSIN_DOM"/>
    <property type="match status" value="1"/>
</dbReference>
<reference evidence="5" key="1">
    <citation type="submission" date="2022-03" db="EMBL/GenBank/DDBJ databases">
        <authorList>
            <person name="Alioto T."/>
            <person name="Alioto T."/>
            <person name="Gomez Garrido J."/>
        </authorList>
    </citation>
    <scope>NUCLEOTIDE SEQUENCE</scope>
</reference>
<dbReference type="SMART" id="SM00020">
    <property type="entry name" value="Tryp_SPc"/>
    <property type="match status" value="1"/>
</dbReference>
<sequence>MGYLPSLCLLLVLLGVDFGSCQVNSRIVGGEDAAPGDWPWQVSIWYNNDHACGGSVIANKWVLSAAHCFPLDHSWSDYDVKAGAFQLGVPEQSVQSSKIDNVKIQPQYSQDSSSSADLALVSLVTALTFNKYIQPVYLPSANTQFPVGMKCKVTGWGNIRQGESLSGSKTLQVGQVTLIGRNTCNCLYHIKPSATTLGSIEQGMICAGSAAGSVDACQGDSGGPLSCPANNKWYQVGVVSWGDECGAPNRPGVYIMTSTYANWIKGIVPEAQMEDVAVDYPSQPENDSGCTGADGVFYPNGAPIYLVTFATLPLYWLTTYLLTNC</sequence>
<dbReference type="GO" id="GO:0006508">
    <property type="term" value="P:proteolysis"/>
    <property type="evidence" value="ECO:0007669"/>
    <property type="project" value="UniProtKB-KW"/>
</dbReference>
<dbReference type="CDD" id="cd00190">
    <property type="entry name" value="Tryp_SPc"/>
    <property type="match status" value="1"/>
</dbReference>
<dbReference type="AlphaFoldDB" id="A0AAD1SW73"/>